<evidence type="ECO:0000313" key="2">
    <source>
        <dbReference type="EMBL" id="KAL3796220.1"/>
    </source>
</evidence>
<proteinExistence type="predicted"/>
<dbReference type="AlphaFoldDB" id="A0ABD3Q7B7"/>
<comment type="caution">
    <text evidence="2">The sequence shown here is derived from an EMBL/GenBank/DDBJ whole genome shotgun (WGS) entry which is preliminary data.</text>
</comment>
<evidence type="ECO:0000256" key="1">
    <source>
        <dbReference type="SAM" id="MobiDB-lite"/>
    </source>
</evidence>
<name>A0ABD3Q7B7_9STRA</name>
<organism evidence="2 3">
    <name type="scientific">Cyclotella atomus</name>
    <dbReference type="NCBI Taxonomy" id="382360"/>
    <lineage>
        <taxon>Eukaryota</taxon>
        <taxon>Sar</taxon>
        <taxon>Stramenopiles</taxon>
        <taxon>Ochrophyta</taxon>
        <taxon>Bacillariophyta</taxon>
        <taxon>Coscinodiscophyceae</taxon>
        <taxon>Thalassiosirophycidae</taxon>
        <taxon>Stephanodiscales</taxon>
        <taxon>Stephanodiscaceae</taxon>
        <taxon>Cyclotella</taxon>
    </lineage>
</organism>
<feature type="region of interest" description="Disordered" evidence="1">
    <location>
        <begin position="1"/>
        <end position="23"/>
    </location>
</feature>
<evidence type="ECO:0000313" key="3">
    <source>
        <dbReference type="Proteomes" id="UP001530400"/>
    </source>
</evidence>
<reference evidence="2 3" key="1">
    <citation type="submission" date="2024-10" db="EMBL/GenBank/DDBJ databases">
        <title>Updated reference genomes for cyclostephanoid diatoms.</title>
        <authorList>
            <person name="Roberts W.R."/>
            <person name="Alverson A.J."/>
        </authorList>
    </citation>
    <scope>NUCLEOTIDE SEQUENCE [LARGE SCALE GENOMIC DNA]</scope>
    <source>
        <strain evidence="2 3">AJA010-31</strain>
    </source>
</reference>
<feature type="region of interest" description="Disordered" evidence="1">
    <location>
        <begin position="113"/>
        <end position="132"/>
    </location>
</feature>
<accession>A0ABD3Q7B7</accession>
<dbReference type="EMBL" id="JALLPJ020000299">
    <property type="protein sequence ID" value="KAL3796220.1"/>
    <property type="molecule type" value="Genomic_DNA"/>
</dbReference>
<protein>
    <submittedName>
        <fullName evidence="2">Uncharacterized protein</fullName>
    </submittedName>
</protein>
<sequence length="150" mass="17863">MSLTPYTPDSKRSNKTPKSKRSPFLVDLVAESERIDEERSIERKRQVSIQRKEQAKNEIILRALQEPNELDELRKEKRKILEEEKRLKAFIELEKTNGHRKNDRKAAEIAEKRRQAAKLEKRRSANKEEIAKREEARIKMIQIKHNLKPK</sequence>
<keyword evidence="3" id="KW-1185">Reference proteome</keyword>
<gene>
    <name evidence="2" type="ORF">ACHAWO_010500</name>
</gene>
<dbReference type="Proteomes" id="UP001530400">
    <property type="component" value="Unassembled WGS sequence"/>
</dbReference>